<organism evidence="2">
    <name type="scientific">Scylla olivacea</name>
    <name type="common">Orange mud crab</name>
    <name type="synonym">Cancer olivacea</name>
    <dbReference type="NCBI Taxonomy" id="85551"/>
    <lineage>
        <taxon>Eukaryota</taxon>
        <taxon>Metazoa</taxon>
        <taxon>Ecdysozoa</taxon>
        <taxon>Arthropoda</taxon>
        <taxon>Crustacea</taxon>
        <taxon>Multicrustacea</taxon>
        <taxon>Malacostraca</taxon>
        <taxon>Eumalacostraca</taxon>
        <taxon>Eucarida</taxon>
        <taxon>Decapoda</taxon>
        <taxon>Pleocyemata</taxon>
        <taxon>Brachyura</taxon>
        <taxon>Eubrachyura</taxon>
        <taxon>Portunoidea</taxon>
        <taxon>Portunidae</taxon>
        <taxon>Portuninae</taxon>
        <taxon>Scylla</taxon>
    </lineage>
</organism>
<dbReference type="PANTHER" id="PTHR47272">
    <property type="entry name" value="DDE_TNP_1_7 DOMAIN-CONTAINING PROTEIN"/>
    <property type="match status" value="1"/>
</dbReference>
<sequence>MIFTFSTVYTNIFSPQKRPLEAENSSSDEVPKELKQKLVRTRNTDRLQQKDNKGNVGKCIPASVKDRTLSTAWWKMQKLVAGSKVATNLDLLDNMSKKGIGVVGTMRQNRLCNVSLPSKQQVKKMKRGLKEEVYVGDDQVLVVWKDSSPVYMISNFVYIRLSFGKMNQVFIRGEKEGGGGPA</sequence>
<feature type="domain" description="PiggyBac transposable element-derived protein" evidence="1">
    <location>
        <begin position="75"/>
        <end position="157"/>
    </location>
</feature>
<reference evidence="2" key="1">
    <citation type="submission" date="2015-09" db="EMBL/GenBank/DDBJ databases">
        <title>Scylla olivacea transcriptome.</title>
        <authorList>
            <person name="Ikhwanuddin M."/>
        </authorList>
    </citation>
    <scope>NUCLEOTIDE SEQUENCE</scope>
</reference>
<proteinExistence type="predicted"/>
<protein>
    <recommendedName>
        <fullName evidence="1">PiggyBac transposable element-derived protein domain-containing protein</fullName>
    </recommendedName>
</protein>
<dbReference type="AlphaFoldDB" id="A0A0P4W5V6"/>
<dbReference type="Pfam" id="PF13843">
    <property type="entry name" value="DDE_Tnp_1_7"/>
    <property type="match status" value="1"/>
</dbReference>
<dbReference type="InterPro" id="IPR029526">
    <property type="entry name" value="PGBD"/>
</dbReference>
<dbReference type="EMBL" id="GDRN01098617">
    <property type="protein sequence ID" value="JAI58913.1"/>
    <property type="molecule type" value="Transcribed_RNA"/>
</dbReference>
<evidence type="ECO:0000259" key="1">
    <source>
        <dbReference type="Pfam" id="PF13843"/>
    </source>
</evidence>
<evidence type="ECO:0000313" key="2">
    <source>
        <dbReference type="EMBL" id="JAI58913.1"/>
    </source>
</evidence>
<dbReference type="PANTHER" id="PTHR47272:SF2">
    <property type="entry name" value="PIGGYBAC TRANSPOSABLE ELEMENT-DERIVED PROTEIN 3-LIKE"/>
    <property type="match status" value="1"/>
</dbReference>
<accession>A0A0P4W5V6</accession>
<name>A0A0P4W5V6_SCYOL</name>